<accession>A0A6J8E6E2</accession>
<name>A0A6J8E6E2_MYTCO</name>
<sequence>MENCNLCNTKHGHMSTLHKSAPAKTVALNTLCSNATQPVIDITSSKAAKGITIPTPRPAKKLKEDITKQIQPGDIYIGEEVARKHIVTTKIDSSGALVKIDQNVYGRKIPLAHIRQTALQDQIQLGILNHLSDQDYENLSNEDLTSLYQDR</sequence>
<gene>
    <name evidence="1" type="ORF">MCOR_48358</name>
</gene>
<organism evidence="1 2">
    <name type="scientific">Mytilus coruscus</name>
    <name type="common">Sea mussel</name>
    <dbReference type="NCBI Taxonomy" id="42192"/>
    <lineage>
        <taxon>Eukaryota</taxon>
        <taxon>Metazoa</taxon>
        <taxon>Spiralia</taxon>
        <taxon>Lophotrochozoa</taxon>
        <taxon>Mollusca</taxon>
        <taxon>Bivalvia</taxon>
        <taxon>Autobranchia</taxon>
        <taxon>Pteriomorphia</taxon>
        <taxon>Mytilida</taxon>
        <taxon>Mytiloidea</taxon>
        <taxon>Mytilidae</taxon>
        <taxon>Mytilinae</taxon>
        <taxon>Mytilus</taxon>
    </lineage>
</organism>
<keyword evidence="2" id="KW-1185">Reference proteome</keyword>
<dbReference type="EMBL" id="CACVKT020008473">
    <property type="protein sequence ID" value="CAC5415676.1"/>
    <property type="molecule type" value="Genomic_DNA"/>
</dbReference>
<evidence type="ECO:0000313" key="2">
    <source>
        <dbReference type="Proteomes" id="UP000507470"/>
    </source>
</evidence>
<protein>
    <submittedName>
        <fullName evidence="1">Uncharacterized protein</fullName>
    </submittedName>
</protein>
<dbReference type="AlphaFoldDB" id="A0A6J8E6E2"/>
<proteinExistence type="predicted"/>
<dbReference type="Proteomes" id="UP000507470">
    <property type="component" value="Unassembled WGS sequence"/>
</dbReference>
<reference evidence="1 2" key="1">
    <citation type="submission" date="2020-06" db="EMBL/GenBank/DDBJ databases">
        <authorList>
            <person name="Li R."/>
            <person name="Bekaert M."/>
        </authorList>
    </citation>
    <scope>NUCLEOTIDE SEQUENCE [LARGE SCALE GENOMIC DNA]</scope>
    <source>
        <strain evidence="2">wild</strain>
    </source>
</reference>
<evidence type="ECO:0000313" key="1">
    <source>
        <dbReference type="EMBL" id="CAC5415676.1"/>
    </source>
</evidence>